<evidence type="ECO:0000259" key="10">
    <source>
        <dbReference type="Pfam" id="PF00117"/>
    </source>
</evidence>
<dbReference type="OrthoDB" id="64220at2759"/>
<dbReference type="KEGG" id="sla:SERLADRAFT_444589"/>
<dbReference type="Gene3D" id="3.60.120.10">
    <property type="entry name" value="Anthranilate synthase"/>
    <property type="match status" value="1"/>
</dbReference>
<evidence type="ECO:0000256" key="3">
    <source>
        <dbReference type="ARBA" id="ARBA00005970"/>
    </source>
</evidence>
<sequence length="794" mass="87976">MPSALRSCSKIWSGIDDEELRRKMEDKGKKVFLLIDSYDSFTYNLASLCRRSIPNCRIHIIKNDQLSLSEIIPYIGYFSGIIVGPGPGSPQVAEDIGIVKDLWRIGDEHLIPIFGVCLGLQSLAVEHGAQLKRLAIVKHGQVSRIKHTGVDIFKAVTKVHAVRYHSLHVELAADGEIEQLAWAEDGDENGDVVMAIKHKTKPFWAVQYHPESVLTEGGGIEVMLNFWRLARNWVNSHGRRILPWDTQATSLFGLPWPNLRSPPRSPRQTVSTAVTTTVLNLPHLHLTAICELFGALDESSPFVLLDSASQPGRFSIIGCLTPSSPRITYSVGDSTVHLNEAGSCSCIGLGSHDIWSWLASFMNKRKVYGGSPHIPFWGGLVGYLSYELGIESLHVPLKPASHEGRHPDVNFVFIERSVVLDTATNNIYVQSLIQDDDLWLEQAVGLLQSTAQKHVLCTENVLPSSTKGRLQSSVVSLPHQQTYKSRIDIAKEHLFAGDSYELCLTARTRVKLSSPVASKTSPHSISWQRYKRLREVNPAPHAAYLRLHPTTMLSSSPERFLSFTRAPQPTYQLRPIKGTIRKGPGITRAIAEEALAGSTKEVAENLMIVDLIRHDLHGVIGEDVQVKQFCQVEEYKTVWQLVSVIEGKPAEEMQDSQEHRANGALGWEVLRQSLPPGSMTGAPKKRSVEILQALEDDERGIYSGVFGYWCVGGGGDWSVTIRSCFKYDDHHTSNIHTLGQDRDRADSESSDEEWVIGAGGAITALSDADAEWEEMIVKLQSVLRVFGAVAPRGN</sequence>
<feature type="domain" description="Anthranilate synthase component I N-terminal" evidence="12">
    <location>
        <begin position="291"/>
        <end position="429"/>
    </location>
</feature>
<evidence type="ECO:0000259" key="11">
    <source>
        <dbReference type="Pfam" id="PF00425"/>
    </source>
</evidence>
<dbReference type="CDD" id="cd01743">
    <property type="entry name" value="GATase1_Anthranilate_Synthase"/>
    <property type="match status" value="1"/>
</dbReference>
<evidence type="ECO:0000259" key="12">
    <source>
        <dbReference type="Pfam" id="PF04715"/>
    </source>
</evidence>
<evidence type="ECO:0000256" key="8">
    <source>
        <dbReference type="ARBA" id="ARBA00031329"/>
    </source>
</evidence>
<feature type="domain" description="Glutamine amidotransferase" evidence="10">
    <location>
        <begin position="33"/>
        <end position="218"/>
    </location>
</feature>
<dbReference type="EMBL" id="GL945428">
    <property type="protein sequence ID" value="EGO31017.1"/>
    <property type="molecule type" value="Genomic_DNA"/>
</dbReference>
<dbReference type="InterPro" id="IPR029062">
    <property type="entry name" value="Class_I_gatase-like"/>
</dbReference>
<evidence type="ECO:0000256" key="5">
    <source>
        <dbReference type="ARBA" id="ARBA00022679"/>
    </source>
</evidence>
<dbReference type="HOGENOM" id="CLU_006493_0_0_1"/>
<dbReference type="PANTHER" id="PTHR11236:SF18">
    <property type="entry name" value="AMINODEOXYCHORISMATE SYNTHASE"/>
    <property type="match status" value="1"/>
</dbReference>
<name>F8NG47_SERL9</name>
<protein>
    <recommendedName>
        <fullName evidence="4">aminodeoxychorismate synthase</fullName>
        <ecNumber evidence="4">2.6.1.85</ecNumber>
    </recommendedName>
    <alternativeName>
        <fullName evidence="8">Para-aminobenzoate synthase</fullName>
    </alternativeName>
    <alternativeName>
        <fullName evidence="9">p-aminobenzoic acid synthase</fullName>
    </alternativeName>
</protein>
<evidence type="ECO:0000256" key="6">
    <source>
        <dbReference type="ARBA" id="ARBA00022909"/>
    </source>
</evidence>
<feature type="domain" description="Chorismate-utilising enzyme C-terminal" evidence="11">
    <location>
        <begin position="480"/>
        <end position="778"/>
    </location>
</feature>
<dbReference type="Pfam" id="PF04715">
    <property type="entry name" value="Anth_synt_I_N"/>
    <property type="match status" value="1"/>
</dbReference>
<evidence type="ECO:0000256" key="2">
    <source>
        <dbReference type="ARBA" id="ARBA00005009"/>
    </source>
</evidence>
<dbReference type="InterPro" id="IPR017926">
    <property type="entry name" value="GATASE"/>
</dbReference>
<dbReference type="InterPro" id="IPR019999">
    <property type="entry name" value="Anth_synth_I-like"/>
</dbReference>
<dbReference type="InterPro" id="IPR010117">
    <property type="entry name" value="PabB_fungal"/>
</dbReference>
<dbReference type="PRINTS" id="PR00099">
    <property type="entry name" value="CPSGATASE"/>
</dbReference>
<gene>
    <name evidence="13" type="ORF">SERLADRAFT_444589</name>
</gene>
<dbReference type="GO" id="GO:0000162">
    <property type="term" value="P:L-tryptophan biosynthetic process"/>
    <property type="evidence" value="ECO:0007669"/>
    <property type="project" value="TreeGrafter"/>
</dbReference>
<evidence type="ECO:0000256" key="7">
    <source>
        <dbReference type="ARBA" id="ARBA00022962"/>
    </source>
</evidence>
<dbReference type="NCBIfam" id="TIGR01823">
    <property type="entry name" value="PabB-fungal"/>
    <property type="match status" value="1"/>
</dbReference>
<comment type="similarity">
    <text evidence="3">In the C-terminal section; belongs to the anthranilate synthase component I family.</text>
</comment>
<dbReference type="Gene3D" id="3.40.50.880">
    <property type="match status" value="1"/>
</dbReference>
<keyword evidence="5" id="KW-0808">Transferase</keyword>
<dbReference type="SUPFAM" id="SSF56322">
    <property type="entry name" value="ADC synthase"/>
    <property type="match status" value="1"/>
</dbReference>
<dbReference type="EC" id="2.6.1.85" evidence="4"/>
<dbReference type="GO" id="GO:0046820">
    <property type="term" value="F:4-amino-4-deoxychorismate synthase activity"/>
    <property type="evidence" value="ECO:0007669"/>
    <property type="project" value="UniProtKB-EC"/>
</dbReference>
<proteinExistence type="inferred from homology"/>
<dbReference type="GO" id="GO:0008153">
    <property type="term" value="P:4-aminobenzoate biosynthetic process"/>
    <property type="evidence" value="ECO:0007669"/>
    <property type="project" value="TreeGrafter"/>
</dbReference>
<dbReference type="PROSITE" id="PS51273">
    <property type="entry name" value="GATASE_TYPE_1"/>
    <property type="match status" value="1"/>
</dbReference>
<evidence type="ECO:0000313" key="13">
    <source>
        <dbReference type="EMBL" id="EGO31017.1"/>
    </source>
</evidence>
<dbReference type="SUPFAM" id="SSF52317">
    <property type="entry name" value="Class I glutamine amidotransferase-like"/>
    <property type="match status" value="1"/>
</dbReference>
<evidence type="ECO:0000256" key="9">
    <source>
        <dbReference type="ARBA" id="ARBA00031904"/>
    </source>
</evidence>
<dbReference type="InterPro" id="IPR015890">
    <property type="entry name" value="Chorismate_C"/>
</dbReference>
<dbReference type="Pfam" id="PF00117">
    <property type="entry name" value="GATase"/>
    <property type="match status" value="1"/>
</dbReference>
<dbReference type="Proteomes" id="UP000008064">
    <property type="component" value="Unassembled WGS sequence"/>
</dbReference>
<comment type="pathway">
    <text evidence="2">Cofactor biosynthesis; tetrahydrofolate biosynthesis; 4-aminobenzoate from chorismate: step 1/2.</text>
</comment>
<evidence type="ECO:0000256" key="4">
    <source>
        <dbReference type="ARBA" id="ARBA00013139"/>
    </source>
</evidence>
<dbReference type="PRINTS" id="PR00096">
    <property type="entry name" value="GATASE"/>
</dbReference>
<accession>F8NG47</accession>
<comment type="catalytic activity">
    <reaction evidence="1">
        <text>chorismate + L-glutamine = 4-amino-4-deoxychorismate + L-glutamate</text>
        <dbReference type="Rhea" id="RHEA:11672"/>
        <dbReference type="ChEBI" id="CHEBI:29748"/>
        <dbReference type="ChEBI" id="CHEBI:29985"/>
        <dbReference type="ChEBI" id="CHEBI:58359"/>
        <dbReference type="ChEBI" id="CHEBI:58406"/>
        <dbReference type="EC" id="2.6.1.85"/>
    </reaction>
</comment>
<evidence type="ECO:0000256" key="1">
    <source>
        <dbReference type="ARBA" id="ARBA00001000"/>
    </source>
</evidence>
<dbReference type="AlphaFoldDB" id="F8NG47"/>
<reference evidence="13" key="1">
    <citation type="submission" date="2011-04" db="EMBL/GenBank/DDBJ databases">
        <title>Evolution of plant cell wall degrading machinery underlies the functional diversity of forest fungi.</title>
        <authorList>
            <consortium name="US DOE Joint Genome Institute (JGI-PGF)"/>
            <person name="Eastwood D.C."/>
            <person name="Floudas D."/>
            <person name="Binder M."/>
            <person name="Majcherczyk A."/>
            <person name="Schneider P."/>
            <person name="Aerts A."/>
            <person name="Asiegbu F.O."/>
            <person name="Baker S.E."/>
            <person name="Barry K."/>
            <person name="Bendiksby M."/>
            <person name="Blumentritt M."/>
            <person name="Coutinho P.M."/>
            <person name="Cullen D."/>
            <person name="Cullen D."/>
            <person name="Gathman A."/>
            <person name="Goodell B."/>
            <person name="Henrissat B."/>
            <person name="Ihrmark K."/>
            <person name="Kauserud H."/>
            <person name="Kohler A."/>
            <person name="LaButti K."/>
            <person name="Lapidus A."/>
            <person name="Lavin J.L."/>
            <person name="Lee Y.-H."/>
            <person name="Lindquist E."/>
            <person name="Lilly W."/>
            <person name="Lucas S."/>
            <person name="Morin E."/>
            <person name="Murat C."/>
            <person name="Oguiza J.A."/>
            <person name="Park J."/>
            <person name="Pisabarro A.G."/>
            <person name="Riley R."/>
            <person name="Rosling A."/>
            <person name="Salamov A."/>
            <person name="Schmidt O."/>
            <person name="Schmutz J."/>
            <person name="Skrede I."/>
            <person name="Stenlid J."/>
            <person name="Wiebenga A."/>
            <person name="Xie X."/>
            <person name="Kues U."/>
            <person name="Hibbett D.S."/>
            <person name="Hoffmeister D."/>
            <person name="Hogberg N."/>
            <person name="Martin F."/>
            <person name="Grigoriev I.V."/>
            <person name="Watkinson S.C."/>
        </authorList>
    </citation>
    <scope>NUCLEOTIDE SEQUENCE</scope>
    <source>
        <strain evidence="13">S7.9</strain>
    </source>
</reference>
<dbReference type="InterPro" id="IPR006221">
    <property type="entry name" value="TrpG/PapA_dom"/>
</dbReference>
<dbReference type="Pfam" id="PF00425">
    <property type="entry name" value="Chorismate_bind"/>
    <property type="match status" value="1"/>
</dbReference>
<dbReference type="UniPathway" id="UPA00077">
    <property type="reaction ID" value="UER00149"/>
</dbReference>
<dbReference type="NCBIfam" id="TIGR00566">
    <property type="entry name" value="trpG_papA"/>
    <property type="match status" value="1"/>
</dbReference>
<keyword evidence="6" id="KW-0289">Folate biosynthesis</keyword>
<dbReference type="InterPro" id="IPR006805">
    <property type="entry name" value="Anth_synth_I_N"/>
</dbReference>
<organism>
    <name type="scientific">Serpula lacrymans var. lacrymans (strain S7.9)</name>
    <name type="common">Dry rot fungus</name>
    <dbReference type="NCBI Taxonomy" id="578457"/>
    <lineage>
        <taxon>Eukaryota</taxon>
        <taxon>Fungi</taxon>
        <taxon>Dikarya</taxon>
        <taxon>Basidiomycota</taxon>
        <taxon>Agaricomycotina</taxon>
        <taxon>Agaricomycetes</taxon>
        <taxon>Agaricomycetidae</taxon>
        <taxon>Boletales</taxon>
        <taxon>Coniophorineae</taxon>
        <taxon>Serpulaceae</taxon>
        <taxon>Serpula</taxon>
    </lineage>
</organism>
<dbReference type="InterPro" id="IPR005801">
    <property type="entry name" value="ADC_synthase"/>
</dbReference>
<dbReference type="GO" id="GO:0046656">
    <property type="term" value="P:folic acid biosynthetic process"/>
    <property type="evidence" value="ECO:0007669"/>
    <property type="project" value="UniProtKB-KW"/>
</dbReference>
<dbReference type="GeneID" id="18816109"/>
<dbReference type="PANTHER" id="PTHR11236">
    <property type="entry name" value="AMINOBENZOATE/ANTHRANILATE SYNTHASE"/>
    <property type="match status" value="1"/>
</dbReference>
<dbReference type="GO" id="GO:0005737">
    <property type="term" value="C:cytoplasm"/>
    <property type="evidence" value="ECO:0007669"/>
    <property type="project" value="TreeGrafter"/>
</dbReference>
<dbReference type="RefSeq" id="XP_007312901.1">
    <property type="nucleotide sequence ID" value="XM_007312839.1"/>
</dbReference>
<keyword evidence="7" id="KW-0315">Glutamine amidotransferase</keyword>
<dbReference type="GO" id="GO:0046654">
    <property type="term" value="P:tetrahydrofolate biosynthetic process"/>
    <property type="evidence" value="ECO:0007669"/>
    <property type="project" value="UniProtKB-UniPathway"/>
</dbReference>
<dbReference type="PRINTS" id="PR00097">
    <property type="entry name" value="ANTSNTHASEII"/>
</dbReference>